<dbReference type="GO" id="GO:0015297">
    <property type="term" value="F:antiporter activity"/>
    <property type="evidence" value="ECO:0007669"/>
    <property type="project" value="InterPro"/>
</dbReference>
<evidence type="ECO:0000256" key="10">
    <source>
        <dbReference type="SAM" id="Phobius"/>
    </source>
</evidence>
<evidence type="ECO:0000256" key="4">
    <source>
        <dbReference type="ARBA" id="ARBA00022448"/>
    </source>
</evidence>
<keyword evidence="7 10" id="KW-1133">Transmembrane helix</keyword>
<protein>
    <recommendedName>
        <fullName evidence="3">Multidrug export protein MepA</fullName>
    </recommendedName>
</protein>
<dbReference type="InterPro" id="IPR051327">
    <property type="entry name" value="MATE_MepA_subfamily"/>
</dbReference>
<feature type="transmembrane region" description="Helical" evidence="10">
    <location>
        <begin position="138"/>
        <end position="155"/>
    </location>
</feature>
<gene>
    <name evidence="11" type="ORF">I6J18_17630</name>
</gene>
<evidence type="ECO:0000256" key="8">
    <source>
        <dbReference type="ARBA" id="ARBA00023136"/>
    </source>
</evidence>
<evidence type="ECO:0000256" key="7">
    <source>
        <dbReference type="ARBA" id="ARBA00022989"/>
    </source>
</evidence>
<dbReference type="AlphaFoldDB" id="A0A974NKN7"/>
<feature type="transmembrane region" description="Helical" evidence="10">
    <location>
        <begin position="417"/>
        <end position="438"/>
    </location>
</feature>
<dbReference type="PIRSF" id="PIRSF006603">
    <property type="entry name" value="DinF"/>
    <property type="match status" value="1"/>
</dbReference>
<evidence type="ECO:0000256" key="3">
    <source>
        <dbReference type="ARBA" id="ARBA00022106"/>
    </source>
</evidence>
<dbReference type="Proteomes" id="UP000595254">
    <property type="component" value="Chromosome"/>
</dbReference>
<dbReference type="CDD" id="cd13143">
    <property type="entry name" value="MATE_MepA_like"/>
    <property type="match status" value="1"/>
</dbReference>
<evidence type="ECO:0000256" key="5">
    <source>
        <dbReference type="ARBA" id="ARBA00022475"/>
    </source>
</evidence>
<comment type="subcellular location">
    <subcellularLocation>
        <location evidence="1">Cell membrane</location>
        <topology evidence="1">Multi-pass membrane protein</topology>
    </subcellularLocation>
</comment>
<comment type="similarity">
    <text evidence="2">Belongs to the multi antimicrobial extrusion (MATE) (TC 2.A.66.1) family. MepA subfamily.</text>
</comment>
<feature type="transmembrane region" description="Helical" evidence="10">
    <location>
        <begin position="321"/>
        <end position="338"/>
    </location>
</feature>
<keyword evidence="5" id="KW-1003">Cell membrane</keyword>
<evidence type="ECO:0000256" key="2">
    <source>
        <dbReference type="ARBA" id="ARBA00008417"/>
    </source>
</evidence>
<feature type="transmembrane region" description="Helical" evidence="10">
    <location>
        <begin position="387"/>
        <end position="411"/>
    </location>
</feature>
<keyword evidence="9" id="KW-0046">Antibiotic resistance</keyword>
<name>A0A974NKN7_PERPY</name>
<dbReference type="InterPro" id="IPR002528">
    <property type="entry name" value="MATE_fam"/>
</dbReference>
<dbReference type="GO" id="GO:0005886">
    <property type="term" value="C:plasma membrane"/>
    <property type="evidence" value="ECO:0007669"/>
    <property type="project" value="UniProtKB-SubCell"/>
</dbReference>
<organism evidence="11 12">
    <name type="scientific">Peribacillus psychrosaccharolyticus</name>
    <name type="common">Bacillus psychrosaccharolyticus</name>
    <dbReference type="NCBI Taxonomy" id="1407"/>
    <lineage>
        <taxon>Bacteria</taxon>
        <taxon>Bacillati</taxon>
        <taxon>Bacillota</taxon>
        <taxon>Bacilli</taxon>
        <taxon>Bacillales</taxon>
        <taxon>Bacillaceae</taxon>
        <taxon>Peribacillus</taxon>
    </lineage>
</organism>
<keyword evidence="6 10" id="KW-0812">Transmembrane</keyword>
<dbReference type="GO" id="GO:0042910">
    <property type="term" value="F:xenobiotic transmembrane transporter activity"/>
    <property type="evidence" value="ECO:0007669"/>
    <property type="project" value="InterPro"/>
</dbReference>
<keyword evidence="12" id="KW-1185">Reference proteome</keyword>
<feature type="transmembrane region" description="Helical" evidence="10">
    <location>
        <begin position="167"/>
        <end position="192"/>
    </location>
</feature>
<dbReference type="RefSeq" id="WP_040373445.1">
    <property type="nucleotide sequence ID" value="NZ_CP068053.1"/>
</dbReference>
<sequence>MKLSDQYYLESAPIRKSIAHLSIPMMIGISVTTVYNMLNIFFIGLLRNTDMLSAITLGLPILTLLMAFGSLFGVGGGSFVSRLIGQKEPEKGKKIAGYTFYGSIIAGLVIALLAFLFIDPIVHLLGADAATFEYTKNYALILFAGGFVIVLNFSLEQLVRSEGASRVSMYGMLISTLLSLLFDPLFILILGWNVAGAAFAMVLANLGSVIYYVYFLEKKSAHLKGFIKHLKIPIQNQLEIYKIGVSELVSFVFMIVTTLLLNRFAIEYGNDVLASFGVASRIVQIPEFLSMGLFLGMIPFFATNFGSKNFDRLNAGIKQSALWVGMISVVFLGLVYVFREPIFKLFSNDVSLLSIGTYIMATMLISAVFNGFTELFMGVFQATGQGTFLTIMSVMKGVLFIPVIILLHHLFGLHGVIWSLAITEVITCLMGTILFILFKRRVSHLKMKPELV</sequence>
<feature type="transmembrane region" description="Helical" evidence="10">
    <location>
        <begin position="95"/>
        <end position="118"/>
    </location>
</feature>
<feature type="transmembrane region" description="Helical" evidence="10">
    <location>
        <begin position="358"/>
        <end position="380"/>
    </location>
</feature>
<accession>A0A974NKN7</accession>
<dbReference type="InterPro" id="IPR048279">
    <property type="entry name" value="MdtK-like"/>
</dbReference>
<feature type="transmembrane region" description="Helical" evidence="10">
    <location>
        <begin position="281"/>
        <end position="301"/>
    </location>
</feature>
<evidence type="ECO:0000256" key="1">
    <source>
        <dbReference type="ARBA" id="ARBA00004651"/>
    </source>
</evidence>
<evidence type="ECO:0000313" key="12">
    <source>
        <dbReference type="Proteomes" id="UP000595254"/>
    </source>
</evidence>
<dbReference type="EMBL" id="CP068053">
    <property type="protein sequence ID" value="QQS99429.1"/>
    <property type="molecule type" value="Genomic_DNA"/>
</dbReference>
<proteinExistence type="inferred from homology"/>
<feature type="transmembrane region" description="Helical" evidence="10">
    <location>
        <begin position="51"/>
        <end position="74"/>
    </location>
</feature>
<reference evidence="11 12" key="1">
    <citation type="submission" date="2021-01" db="EMBL/GenBank/DDBJ databases">
        <title>FDA dAtabase for Regulatory Grade micrObial Sequences (FDA-ARGOS): Supporting development and validation of Infectious Disease Dx tests.</title>
        <authorList>
            <person name="Nelson B."/>
            <person name="Plummer A."/>
            <person name="Tallon L."/>
            <person name="Sadzewicz L."/>
            <person name="Zhao X."/>
            <person name="Boylan J."/>
            <person name="Ott S."/>
            <person name="Bowen H."/>
            <person name="Vavikolanu K."/>
            <person name="Mehta A."/>
            <person name="Aluvathingal J."/>
            <person name="Nadendla S."/>
            <person name="Myers T."/>
            <person name="Yan Y."/>
            <person name="Sichtig H."/>
        </authorList>
    </citation>
    <scope>NUCLEOTIDE SEQUENCE [LARGE SCALE GENOMIC DNA]</scope>
    <source>
        <strain evidence="11 12">FDAARGOS_1161</strain>
    </source>
</reference>
<dbReference type="PANTHER" id="PTHR43823:SF3">
    <property type="entry name" value="MULTIDRUG EXPORT PROTEIN MEPA"/>
    <property type="match status" value="1"/>
</dbReference>
<evidence type="ECO:0000256" key="9">
    <source>
        <dbReference type="ARBA" id="ARBA00023251"/>
    </source>
</evidence>
<keyword evidence="4" id="KW-0813">Transport</keyword>
<dbReference type="GO" id="GO:0046677">
    <property type="term" value="P:response to antibiotic"/>
    <property type="evidence" value="ECO:0007669"/>
    <property type="project" value="UniProtKB-KW"/>
</dbReference>
<keyword evidence="8 10" id="KW-0472">Membrane</keyword>
<dbReference type="NCBIfam" id="TIGR00797">
    <property type="entry name" value="matE"/>
    <property type="match status" value="1"/>
</dbReference>
<dbReference type="PANTHER" id="PTHR43823">
    <property type="entry name" value="SPORULATION PROTEIN YKVU"/>
    <property type="match status" value="1"/>
</dbReference>
<dbReference type="Pfam" id="PF01554">
    <property type="entry name" value="MatE"/>
    <property type="match status" value="2"/>
</dbReference>
<feature type="transmembrane region" description="Helical" evidence="10">
    <location>
        <begin position="238"/>
        <end position="261"/>
    </location>
</feature>
<feature type="transmembrane region" description="Helical" evidence="10">
    <location>
        <begin position="21"/>
        <end position="45"/>
    </location>
</feature>
<dbReference type="InterPro" id="IPR045070">
    <property type="entry name" value="MATE_MepA-like"/>
</dbReference>
<evidence type="ECO:0000313" key="11">
    <source>
        <dbReference type="EMBL" id="QQS99429.1"/>
    </source>
</evidence>
<feature type="transmembrane region" description="Helical" evidence="10">
    <location>
        <begin position="198"/>
        <end position="217"/>
    </location>
</feature>
<dbReference type="KEGG" id="ppsr:I6J18_17630"/>
<evidence type="ECO:0000256" key="6">
    <source>
        <dbReference type="ARBA" id="ARBA00022692"/>
    </source>
</evidence>